<dbReference type="Proteomes" id="UP000283295">
    <property type="component" value="Unassembled WGS sequence"/>
</dbReference>
<dbReference type="AlphaFoldDB" id="A0A3R5WRF1"/>
<accession>A0A3R5WRF1</accession>
<evidence type="ECO:0000256" key="1">
    <source>
        <dbReference type="ARBA" id="ARBA00023125"/>
    </source>
</evidence>
<dbReference type="PROSITE" id="PS50943">
    <property type="entry name" value="HTH_CROC1"/>
    <property type="match status" value="1"/>
</dbReference>
<dbReference type="SUPFAM" id="SSF47413">
    <property type="entry name" value="lambda repressor-like DNA-binding domains"/>
    <property type="match status" value="1"/>
</dbReference>
<keyword evidence="3" id="KW-0472">Membrane</keyword>
<evidence type="ECO:0000256" key="2">
    <source>
        <dbReference type="SAM" id="MobiDB-lite"/>
    </source>
</evidence>
<dbReference type="SMART" id="SM00530">
    <property type="entry name" value="HTH_XRE"/>
    <property type="match status" value="1"/>
</dbReference>
<sequence>MVQIGSRILEYRKKMNMSQEEFANKIGVSRQAVSKWELDKAYPDLDKLVDICGMFGLSLDELVNGVEQDEEPVMEAEQRVEIPNDPVNVSDVSDNQTVTDNIESEISYKKGSDKEGSDKESSGSKKHTVRIGSHGGLRVVMYAAASLAVFCIVVSFVIILQNAWKHSDEVLMHVDKVHAQYTLADVSYLNDDLDDKHRLMWIDAKGIRAGDTLPGYIDDDGELANVDHDISTFVIPCVLALIFLAMFISLRIELTKEHQRDIERAISDIQEKV</sequence>
<evidence type="ECO:0000259" key="4">
    <source>
        <dbReference type="PROSITE" id="PS50943"/>
    </source>
</evidence>
<dbReference type="PANTHER" id="PTHR46558">
    <property type="entry name" value="TRACRIPTIONAL REGULATORY PROTEIN-RELATED-RELATED"/>
    <property type="match status" value="1"/>
</dbReference>
<dbReference type="GO" id="GO:0003677">
    <property type="term" value="F:DNA binding"/>
    <property type="evidence" value="ECO:0007669"/>
    <property type="project" value="UniProtKB-KW"/>
</dbReference>
<evidence type="ECO:0000313" key="5">
    <source>
        <dbReference type="EMBL" id="RGS41705.1"/>
    </source>
</evidence>
<dbReference type="Pfam" id="PF01381">
    <property type="entry name" value="HTH_3"/>
    <property type="match status" value="1"/>
</dbReference>
<keyword evidence="1" id="KW-0238">DNA-binding</keyword>
<evidence type="ECO:0000313" key="6">
    <source>
        <dbReference type="Proteomes" id="UP000283295"/>
    </source>
</evidence>
<name>A0A3R5WRF1_9FIRM</name>
<evidence type="ECO:0000256" key="3">
    <source>
        <dbReference type="SAM" id="Phobius"/>
    </source>
</evidence>
<gene>
    <name evidence="5" type="ORF">DWX94_08320</name>
</gene>
<feature type="compositionally biased region" description="Basic and acidic residues" evidence="2">
    <location>
        <begin position="106"/>
        <end position="123"/>
    </location>
</feature>
<keyword evidence="3" id="KW-1133">Transmembrane helix</keyword>
<protein>
    <submittedName>
        <fullName evidence="5">XRE family transcriptional regulator</fullName>
    </submittedName>
</protein>
<dbReference type="InterPro" id="IPR001387">
    <property type="entry name" value="Cro/C1-type_HTH"/>
</dbReference>
<comment type="caution">
    <text evidence="5">The sequence shown here is derived from an EMBL/GenBank/DDBJ whole genome shotgun (WGS) entry which is preliminary data.</text>
</comment>
<reference evidence="5 6" key="1">
    <citation type="submission" date="2018-08" db="EMBL/GenBank/DDBJ databases">
        <title>A genome reference for cultivated species of the human gut microbiota.</title>
        <authorList>
            <person name="Zou Y."/>
            <person name="Xue W."/>
            <person name="Luo G."/>
        </authorList>
    </citation>
    <scope>NUCLEOTIDE SEQUENCE [LARGE SCALE GENOMIC DNA]</scope>
    <source>
        <strain evidence="5 6">AF22-21</strain>
    </source>
</reference>
<dbReference type="CDD" id="cd00093">
    <property type="entry name" value="HTH_XRE"/>
    <property type="match status" value="1"/>
</dbReference>
<dbReference type="EMBL" id="QRVK01000018">
    <property type="protein sequence ID" value="RGS41705.1"/>
    <property type="molecule type" value="Genomic_DNA"/>
</dbReference>
<feature type="compositionally biased region" description="Polar residues" evidence="2">
    <location>
        <begin position="90"/>
        <end position="101"/>
    </location>
</feature>
<feature type="transmembrane region" description="Helical" evidence="3">
    <location>
        <begin position="230"/>
        <end position="250"/>
    </location>
</feature>
<feature type="region of interest" description="Disordered" evidence="2">
    <location>
        <begin position="84"/>
        <end position="129"/>
    </location>
</feature>
<keyword evidence="3" id="KW-0812">Transmembrane</keyword>
<feature type="domain" description="HTH cro/C1-type" evidence="4">
    <location>
        <begin position="8"/>
        <end position="62"/>
    </location>
</feature>
<proteinExistence type="predicted"/>
<dbReference type="InterPro" id="IPR010982">
    <property type="entry name" value="Lambda_DNA-bd_dom_sf"/>
</dbReference>
<dbReference type="OrthoDB" id="9801008at2"/>
<feature type="transmembrane region" description="Helical" evidence="3">
    <location>
        <begin position="139"/>
        <end position="164"/>
    </location>
</feature>
<organism evidence="5 6">
    <name type="scientific">Coprococcus eutactus</name>
    <dbReference type="NCBI Taxonomy" id="33043"/>
    <lineage>
        <taxon>Bacteria</taxon>
        <taxon>Bacillati</taxon>
        <taxon>Bacillota</taxon>
        <taxon>Clostridia</taxon>
        <taxon>Lachnospirales</taxon>
        <taxon>Lachnospiraceae</taxon>
        <taxon>Coprococcus</taxon>
    </lineage>
</organism>
<dbReference type="PANTHER" id="PTHR46558:SF11">
    <property type="entry name" value="HTH-TYPE TRANSCRIPTIONAL REGULATOR XRE"/>
    <property type="match status" value="1"/>
</dbReference>
<dbReference type="Gene3D" id="1.10.260.40">
    <property type="entry name" value="lambda repressor-like DNA-binding domains"/>
    <property type="match status" value="1"/>
</dbReference>